<dbReference type="InterPro" id="IPR003029">
    <property type="entry name" value="S1_domain"/>
</dbReference>
<dbReference type="Pfam" id="PF09371">
    <property type="entry name" value="Tex_N"/>
    <property type="match status" value="1"/>
</dbReference>
<dbReference type="InterPro" id="IPR050437">
    <property type="entry name" value="Ribos_protein_bS1-like"/>
</dbReference>
<dbReference type="PANTHER" id="PTHR10724">
    <property type="entry name" value="30S RIBOSOMAL PROTEIN S1"/>
    <property type="match status" value="1"/>
</dbReference>
<organism evidence="2 3">
    <name type="scientific">Natronoflexus pectinivorans</name>
    <dbReference type="NCBI Taxonomy" id="682526"/>
    <lineage>
        <taxon>Bacteria</taxon>
        <taxon>Pseudomonadati</taxon>
        <taxon>Bacteroidota</taxon>
        <taxon>Bacteroidia</taxon>
        <taxon>Marinilabiliales</taxon>
        <taxon>Marinilabiliaceae</taxon>
        <taxon>Natronoflexus</taxon>
    </lineage>
</organism>
<dbReference type="InterPro" id="IPR023319">
    <property type="entry name" value="Tex-like_HTH_dom_sf"/>
</dbReference>
<dbReference type="InterPro" id="IPR055179">
    <property type="entry name" value="Tex-like_central_region"/>
</dbReference>
<evidence type="ECO:0000313" key="3">
    <source>
        <dbReference type="Proteomes" id="UP000295221"/>
    </source>
</evidence>
<dbReference type="Pfam" id="PF16921">
    <property type="entry name" value="Tex_YqgF"/>
    <property type="match status" value="1"/>
</dbReference>
<dbReference type="SUPFAM" id="SSF47781">
    <property type="entry name" value="RuvA domain 2-like"/>
    <property type="match status" value="2"/>
</dbReference>
<dbReference type="InterPro" id="IPR012337">
    <property type="entry name" value="RNaseH-like_sf"/>
</dbReference>
<dbReference type="SUPFAM" id="SSF53098">
    <property type="entry name" value="Ribonuclease H-like"/>
    <property type="match status" value="1"/>
</dbReference>
<evidence type="ECO:0000313" key="2">
    <source>
        <dbReference type="EMBL" id="TCO05385.1"/>
    </source>
</evidence>
<dbReference type="FunFam" id="1.10.10.650:FF:000001">
    <property type="entry name" value="S1 RNA-binding domain 1"/>
    <property type="match status" value="1"/>
</dbReference>
<feature type="domain" description="S1 motif" evidence="1">
    <location>
        <begin position="634"/>
        <end position="703"/>
    </location>
</feature>
<dbReference type="PROSITE" id="PS50126">
    <property type="entry name" value="S1"/>
    <property type="match status" value="1"/>
</dbReference>
<name>A0A4R2GBI2_9BACT</name>
<dbReference type="FunFam" id="2.40.50.140:FF:000051">
    <property type="entry name" value="RNA-binding transcriptional accessory protein"/>
    <property type="match status" value="1"/>
</dbReference>
<dbReference type="Gene3D" id="1.10.10.650">
    <property type="entry name" value="RuvA domain 2-like"/>
    <property type="match status" value="1"/>
</dbReference>
<dbReference type="CDD" id="cd05685">
    <property type="entry name" value="S1_Tex"/>
    <property type="match status" value="1"/>
</dbReference>
<dbReference type="Proteomes" id="UP000295221">
    <property type="component" value="Unassembled WGS sequence"/>
</dbReference>
<dbReference type="Gene3D" id="1.10.3500.10">
    <property type="entry name" value="Tex N-terminal region-like"/>
    <property type="match status" value="1"/>
</dbReference>
<sequence>MFSKLISTDLNISQQQVTNTLSLLDEGATIPFISRYRKEMTGSLDEVVLGEIKEKYEKYQEIEKRRQTILNTIEEQGQLTDELRRRIEATWDATELEDVYLPYKPKRKTRAVKAREKGLEPFAEILMNQQERDVESKAVEFLNDEVPDVDEALQGARDIIAEWVSEDIRARETIRNIFERQAVISSKLVKGKEEEAAKYRDYFEFSEPLNRCRSHRLLAMRRGEKEGFLKVSIAPESEGAIERLQRMFVKGRNEAAHQVELAVEDSYKRLLAPSIENETASLFREKAEEEAIQVFTANLRQLLLASPLGQKRVLAIDPGYRTGCKVVCLDAQGNLLHNETIYPHPPQNEQKQAYRKIDTLVEAYKIEAIAIGNGTASRETESFIRNMRLKQEVLVFVVSEDGASVYSASKVARDEFPDYDVTVRGAVSIGRRLMDPLAELVKIDPKSIGVGQYQHDVDQTKLKGSLDQVVESSVNLVGVELNTASHHLLTYVSGLGPQLAKNIVDFRTENGTFKSRNELKKVPRLGAKAYEQCAGFLRIGGAANPLDNSAVHPESYGVVEKMAADLNCNVSDLIKDPSLRKKIDLKKYVTDKTGMPTLSDIISELEKPGRDPRQQIKVFEFLPDVRTIEDLKQGMELPGIVTNITNFGAFVDVGVKQDGLVHISQLADKFISDPNEVVSLHQHVKVRVLEVDTARKRIQLTMRF</sequence>
<dbReference type="InterPro" id="IPR023323">
    <property type="entry name" value="Tex-like_dom_sf"/>
</dbReference>
<dbReference type="InterPro" id="IPR037027">
    <property type="entry name" value="YqgF/RNaseH-like_dom_sf"/>
</dbReference>
<dbReference type="FunFam" id="3.30.420.140:FF:000001">
    <property type="entry name" value="RNA-binding transcriptional accessory protein"/>
    <property type="match status" value="1"/>
</dbReference>
<evidence type="ECO:0000259" key="1">
    <source>
        <dbReference type="PROSITE" id="PS50126"/>
    </source>
</evidence>
<dbReference type="InterPro" id="IPR032639">
    <property type="entry name" value="Tex_YqgF"/>
</dbReference>
<dbReference type="Pfam" id="PF00575">
    <property type="entry name" value="S1"/>
    <property type="match status" value="1"/>
</dbReference>
<dbReference type="Gene3D" id="3.30.420.140">
    <property type="entry name" value="YqgF/RNase H-like domain"/>
    <property type="match status" value="1"/>
</dbReference>
<dbReference type="InterPro" id="IPR018974">
    <property type="entry name" value="Tex-like_N"/>
</dbReference>
<dbReference type="Gene3D" id="1.10.150.310">
    <property type="entry name" value="Tex RuvX-like domain-like"/>
    <property type="match status" value="1"/>
</dbReference>
<dbReference type="AlphaFoldDB" id="A0A4R2GBI2"/>
<dbReference type="GO" id="GO:0003729">
    <property type="term" value="F:mRNA binding"/>
    <property type="evidence" value="ECO:0007669"/>
    <property type="project" value="TreeGrafter"/>
</dbReference>
<dbReference type="PANTHER" id="PTHR10724:SF10">
    <property type="entry name" value="S1 RNA-BINDING DOMAIN-CONTAINING PROTEIN 1"/>
    <property type="match status" value="1"/>
</dbReference>
<keyword evidence="3" id="KW-1185">Reference proteome</keyword>
<dbReference type="SUPFAM" id="SSF158832">
    <property type="entry name" value="Tex N-terminal region-like"/>
    <property type="match status" value="1"/>
</dbReference>
<dbReference type="GO" id="GO:0006139">
    <property type="term" value="P:nucleobase-containing compound metabolic process"/>
    <property type="evidence" value="ECO:0007669"/>
    <property type="project" value="InterPro"/>
</dbReference>
<dbReference type="SUPFAM" id="SSF50249">
    <property type="entry name" value="Nucleic acid-binding proteins"/>
    <property type="match status" value="1"/>
</dbReference>
<gene>
    <name evidence="2" type="ORF">EV194_11617</name>
</gene>
<dbReference type="GO" id="GO:0006412">
    <property type="term" value="P:translation"/>
    <property type="evidence" value="ECO:0007669"/>
    <property type="project" value="TreeGrafter"/>
</dbReference>
<proteinExistence type="predicted"/>
<dbReference type="Gene3D" id="2.40.50.140">
    <property type="entry name" value="Nucleic acid-binding proteins"/>
    <property type="match status" value="1"/>
</dbReference>
<accession>A0A4R2GBI2</accession>
<dbReference type="InterPro" id="IPR012340">
    <property type="entry name" value="NA-bd_OB-fold"/>
</dbReference>
<protein>
    <recommendedName>
        <fullName evidence="1">S1 motif domain-containing protein</fullName>
    </recommendedName>
</protein>
<dbReference type="SMART" id="SM00732">
    <property type="entry name" value="YqgFc"/>
    <property type="match status" value="1"/>
</dbReference>
<dbReference type="RefSeq" id="WP_207916083.1">
    <property type="nucleotide sequence ID" value="NZ_SLWK01000016.1"/>
</dbReference>
<dbReference type="EMBL" id="SLWK01000016">
    <property type="protein sequence ID" value="TCO05385.1"/>
    <property type="molecule type" value="Genomic_DNA"/>
</dbReference>
<dbReference type="GO" id="GO:0003735">
    <property type="term" value="F:structural constituent of ribosome"/>
    <property type="evidence" value="ECO:0007669"/>
    <property type="project" value="TreeGrafter"/>
</dbReference>
<dbReference type="GO" id="GO:0005737">
    <property type="term" value="C:cytoplasm"/>
    <property type="evidence" value="ECO:0007669"/>
    <property type="project" value="UniProtKB-ARBA"/>
</dbReference>
<comment type="caution">
    <text evidence="2">The sequence shown here is derived from an EMBL/GenBank/DDBJ whole genome shotgun (WGS) entry which is preliminary data.</text>
</comment>
<dbReference type="Pfam" id="PF12836">
    <property type="entry name" value="HHH_3"/>
    <property type="match status" value="1"/>
</dbReference>
<dbReference type="InterPro" id="IPR010994">
    <property type="entry name" value="RuvA_2-like"/>
</dbReference>
<dbReference type="InterPro" id="IPR041692">
    <property type="entry name" value="HHH_9"/>
</dbReference>
<dbReference type="Pfam" id="PF17674">
    <property type="entry name" value="HHH_9"/>
    <property type="match status" value="1"/>
</dbReference>
<dbReference type="FunFam" id="1.10.150.310:FF:000001">
    <property type="entry name" value="RNA-binding transcriptional accessory protein"/>
    <property type="match status" value="1"/>
</dbReference>
<dbReference type="Pfam" id="PF22706">
    <property type="entry name" value="Tex_central_region"/>
    <property type="match status" value="1"/>
</dbReference>
<dbReference type="InterPro" id="IPR044146">
    <property type="entry name" value="S1_Tex"/>
</dbReference>
<dbReference type="SMART" id="SM00316">
    <property type="entry name" value="S1"/>
    <property type="match status" value="1"/>
</dbReference>
<dbReference type="InterPro" id="IPR006641">
    <property type="entry name" value="YqgF/RNaseH-like_dom"/>
</dbReference>
<reference evidence="2 3" key="1">
    <citation type="submission" date="2019-03" db="EMBL/GenBank/DDBJ databases">
        <title>Genomic Encyclopedia of Type Strains, Phase IV (KMG-IV): sequencing the most valuable type-strain genomes for metagenomic binning, comparative biology and taxonomic classification.</title>
        <authorList>
            <person name="Goeker M."/>
        </authorList>
    </citation>
    <scope>NUCLEOTIDE SEQUENCE [LARGE SCALE GENOMIC DNA]</scope>
    <source>
        <strain evidence="2 3">DSM 24179</strain>
    </source>
</reference>